<protein>
    <recommendedName>
        <fullName evidence="2">DNA ligase D 3'-phosphoesterase domain-containing protein</fullName>
    </recommendedName>
</protein>
<reference evidence="1" key="1">
    <citation type="submission" date="2018-05" db="EMBL/GenBank/DDBJ databases">
        <authorList>
            <person name="Lanie J.A."/>
            <person name="Ng W.-L."/>
            <person name="Kazmierczak K.M."/>
            <person name="Andrzejewski T.M."/>
            <person name="Davidsen T.M."/>
            <person name="Wayne K.J."/>
            <person name="Tettelin H."/>
            <person name="Glass J.I."/>
            <person name="Rusch D."/>
            <person name="Podicherti R."/>
            <person name="Tsui H.-C.T."/>
            <person name="Winkler M.E."/>
        </authorList>
    </citation>
    <scope>NUCLEOTIDE SEQUENCE</scope>
</reference>
<name>A0A382PNR1_9ZZZZ</name>
<proteinExistence type="predicted"/>
<evidence type="ECO:0000313" key="1">
    <source>
        <dbReference type="EMBL" id="SVC74994.1"/>
    </source>
</evidence>
<organism evidence="1">
    <name type="scientific">marine metagenome</name>
    <dbReference type="NCBI Taxonomy" id="408172"/>
    <lineage>
        <taxon>unclassified sequences</taxon>
        <taxon>metagenomes</taxon>
        <taxon>ecological metagenomes</taxon>
    </lineage>
</organism>
<feature type="non-terminal residue" evidence="1">
    <location>
        <position position="71"/>
    </location>
</feature>
<gene>
    <name evidence="1" type="ORF">METZ01_LOCUS327848</name>
</gene>
<dbReference type="AlphaFoldDB" id="A0A382PNR1"/>
<sequence length="71" mass="8523">MNRWTLLKHERTNNEILDVHYDFLLENGQDCKTWKLPILPILDGPSVEIFKHSNHRLIWLTIESKLLTNNR</sequence>
<evidence type="ECO:0008006" key="2">
    <source>
        <dbReference type="Google" id="ProtNLM"/>
    </source>
</evidence>
<accession>A0A382PNR1</accession>
<dbReference type="EMBL" id="UINC01108699">
    <property type="protein sequence ID" value="SVC74994.1"/>
    <property type="molecule type" value="Genomic_DNA"/>
</dbReference>